<evidence type="ECO:0000256" key="2">
    <source>
        <dbReference type="ARBA" id="ARBA00004370"/>
    </source>
</evidence>
<dbReference type="Gene3D" id="1.10.630.10">
    <property type="entry name" value="Cytochrome P450"/>
    <property type="match status" value="2"/>
</dbReference>
<dbReference type="GO" id="GO:0020037">
    <property type="term" value="F:heme binding"/>
    <property type="evidence" value="ECO:0007669"/>
    <property type="project" value="InterPro"/>
</dbReference>
<gene>
    <name evidence="12" type="ORF">TRIATDRAFT_79360</name>
</gene>
<dbReference type="PANTHER" id="PTHR46206">
    <property type="entry name" value="CYTOCHROME P450"/>
    <property type="match status" value="1"/>
</dbReference>
<organism evidence="12 13">
    <name type="scientific">Hypocrea atroviridis (strain ATCC 20476 / IMI 206040)</name>
    <name type="common">Trichoderma atroviride</name>
    <dbReference type="NCBI Taxonomy" id="452589"/>
    <lineage>
        <taxon>Eukaryota</taxon>
        <taxon>Fungi</taxon>
        <taxon>Dikarya</taxon>
        <taxon>Ascomycota</taxon>
        <taxon>Pezizomycotina</taxon>
        <taxon>Sordariomycetes</taxon>
        <taxon>Hypocreomycetidae</taxon>
        <taxon>Hypocreales</taxon>
        <taxon>Hypocreaceae</taxon>
        <taxon>Trichoderma</taxon>
    </lineage>
</organism>
<evidence type="ECO:0000313" key="13">
    <source>
        <dbReference type="Proteomes" id="UP000005426"/>
    </source>
</evidence>
<evidence type="ECO:0000256" key="3">
    <source>
        <dbReference type="ARBA" id="ARBA00010617"/>
    </source>
</evidence>
<keyword evidence="9" id="KW-0408">Iron</keyword>
<dbReference type="SUPFAM" id="SSF48264">
    <property type="entry name" value="Cytochrome P450"/>
    <property type="match status" value="1"/>
</dbReference>
<comment type="cofactor">
    <cofactor evidence="1">
        <name>heme</name>
        <dbReference type="ChEBI" id="CHEBI:30413"/>
    </cofactor>
</comment>
<comment type="similarity">
    <text evidence="3">Belongs to the cytochrome P450 family.</text>
</comment>
<dbReference type="EMBL" id="ABDG02000025">
    <property type="protein sequence ID" value="EHK44258.1"/>
    <property type="molecule type" value="Genomic_DNA"/>
</dbReference>
<evidence type="ECO:0000256" key="8">
    <source>
        <dbReference type="ARBA" id="ARBA00023002"/>
    </source>
</evidence>
<dbReference type="Proteomes" id="UP000005426">
    <property type="component" value="Unassembled WGS sequence"/>
</dbReference>
<comment type="subcellular location">
    <subcellularLocation>
        <location evidence="2">Membrane</location>
    </subcellularLocation>
</comment>
<evidence type="ECO:0000256" key="10">
    <source>
        <dbReference type="ARBA" id="ARBA00023033"/>
    </source>
</evidence>
<dbReference type="Pfam" id="PF00067">
    <property type="entry name" value="p450"/>
    <property type="match status" value="1"/>
</dbReference>
<name>G9NXS8_HYPAI</name>
<protein>
    <recommendedName>
        <fullName evidence="14">Cytochrome P450</fullName>
    </recommendedName>
</protein>
<keyword evidence="4" id="KW-0349">Heme</keyword>
<dbReference type="OrthoDB" id="1844152at2759"/>
<dbReference type="OMA" id="WFGSVHQ"/>
<dbReference type="STRING" id="452589.G9NXS8"/>
<evidence type="ECO:0000256" key="9">
    <source>
        <dbReference type="ARBA" id="ARBA00023004"/>
    </source>
</evidence>
<dbReference type="eggNOG" id="ENOG502SM5Y">
    <property type="taxonomic scope" value="Eukaryota"/>
</dbReference>
<dbReference type="GO" id="GO:0016705">
    <property type="term" value="F:oxidoreductase activity, acting on paired donors, with incorporation or reduction of molecular oxygen"/>
    <property type="evidence" value="ECO:0007669"/>
    <property type="project" value="InterPro"/>
</dbReference>
<keyword evidence="8" id="KW-0560">Oxidoreductase</keyword>
<keyword evidence="7" id="KW-1133">Transmembrane helix</keyword>
<dbReference type="GO" id="GO:0004497">
    <property type="term" value="F:monooxygenase activity"/>
    <property type="evidence" value="ECO:0007669"/>
    <property type="project" value="UniProtKB-KW"/>
</dbReference>
<evidence type="ECO:0000256" key="7">
    <source>
        <dbReference type="ARBA" id="ARBA00022989"/>
    </source>
</evidence>
<proteinExistence type="inferred from homology"/>
<dbReference type="HOGENOM" id="CLU_022195_7_0_1"/>
<evidence type="ECO:0000313" key="12">
    <source>
        <dbReference type="EMBL" id="EHK44258.1"/>
    </source>
</evidence>
<dbReference type="PANTHER" id="PTHR46206:SF5">
    <property type="entry name" value="P450, PUTATIVE (EUROFUNG)-RELATED"/>
    <property type="match status" value="1"/>
</dbReference>
<keyword evidence="13" id="KW-1185">Reference proteome</keyword>
<keyword evidence="10" id="KW-0503">Monooxygenase</keyword>
<dbReference type="InterPro" id="IPR001128">
    <property type="entry name" value="Cyt_P450"/>
</dbReference>
<evidence type="ECO:0000256" key="6">
    <source>
        <dbReference type="ARBA" id="ARBA00022723"/>
    </source>
</evidence>
<dbReference type="GO" id="GO:0016020">
    <property type="term" value="C:membrane"/>
    <property type="evidence" value="ECO:0007669"/>
    <property type="project" value="UniProtKB-SubCell"/>
</dbReference>
<evidence type="ECO:0000256" key="1">
    <source>
        <dbReference type="ARBA" id="ARBA00001971"/>
    </source>
</evidence>
<dbReference type="InterPro" id="IPR036396">
    <property type="entry name" value="Cyt_P450_sf"/>
</dbReference>
<accession>G9NXS8</accession>
<evidence type="ECO:0008006" key="14">
    <source>
        <dbReference type="Google" id="ProtNLM"/>
    </source>
</evidence>
<evidence type="ECO:0000256" key="4">
    <source>
        <dbReference type="ARBA" id="ARBA00022617"/>
    </source>
</evidence>
<keyword evidence="5" id="KW-0812">Transmembrane</keyword>
<evidence type="ECO:0000256" key="5">
    <source>
        <dbReference type="ARBA" id="ARBA00022692"/>
    </source>
</evidence>
<comment type="caution">
    <text evidence="12">The sequence shown here is derived from an EMBL/GenBank/DDBJ whole genome shotgun (WGS) entry which is preliminary data.</text>
</comment>
<dbReference type="GO" id="GO:0005506">
    <property type="term" value="F:iron ion binding"/>
    <property type="evidence" value="ECO:0007669"/>
    <property type="project" value="InterPro"/>
</dbReference>
<evidence type="ECO:0000256" key="11">
    <source>
        <dbReference type="ARBA" id="ARBA00023136"/>
    </source>
</evidence>
<keyword evidence="11" id="KW-0472">Membrane</keyword>
<keyword evidence="6" id="KW-0479">Metal-binding</keyword>
<sequence length="349" mass="40219">MHGFEWQDQRGVEGTGFVRALRSLLTSHLQDFQPHLERLVKDFLEIEFKDIHSNGNLKSITDSCEHDFHQSQLLCLLWRGTLYETQPLDTFRWDREMANALEFPQAVILAAEFIRITPGFMRPLVASIATNRHRAAKTLYQHLVPIVEQRLAVKDLQPHGVTPMDCMQWLIDTSPRKNPWTPARMVGEIMAVWFGSVHQLAMVVTCRRKALASYTFQDGSAISRGDWVCIPQQAMLQDGTRYKDAHVFDGFRFARANAQLQQRRPCAEVPDQQASRLTHASPDWPIWGLGNMSCPGRFYASLVIKLILIRILSDWECQMPHPEAPRTKTWRSSMVPRDDTIVMFRKKLP</sequence>
<dbReference type="AlphaFoldDB" id="G9NXS8"/>
<reference evidence="12 13" key="1">
    <citation type="journal article" date="2011" name="Genome Biol.">
        <title>Comparative genome sequence analysis underscores mycoparasitism as the ancestral life style of Trichoderma.</title>
        <authorList>
            <person name="Kubicek C.P."/>
            <person name="Herrera-Estrella A."/>
            <person name="Seidl-Seiboth V."/>
            <person name="Martinez D.A."/>
            <person name="Druzhinina I.S."/>
            <person name="Thon M."/>
            <person name="Zeilinger S."/>
            <person name="Casas-Flores S."/>
            <person name="Horwitz B.A."/>
            <person name="Mukherjee P.K."/>
            <person name="Mukherjee M."/>
            <person name="Kredics L."/>
            <person name="Alcaraz L.D."/>
            <person name="Aerts A."/>
            <person name="Antal Z."/>
            <person name="Atanasova L."/>
            <person name="Cervantes-Badillo M.G."/>
            <person name="Challacombe J."/>
            <person name="Chertkov O."/>
            <person name="McCluskey K."/>
            <person name="Coulpier F."/>
            <person name="Deshpande N."/>
            <person name="von Doehren H."/>
            <person name="Ebbole D.J."/>
            <person name="Esquivel-Naranjo E.U."/>
            <person name="Fekete E."/>
            <person name="Flipphi M."/>
            <person name="Glaser F."/>
            <person name="Gomez-Rodriguez E.Y."/>
            <person name="Gruber S."/>
            <person name="Han C."/>
            <person name="Henrissat B."/>
            <person name="Hermosa R."/>
            <person name="Hernandez-Onate M."/>
            <person name="Karaffa L."/>
            <person name="Kosti I."/>
            <person name="Le Crom S."/>
            <person name="Lindquist E."/>
            <person name="Lucas S."/>
            <person name="Luebeck M."/>
            <person name="Luebeck P.S."/>
            <person name="Margeot A."/>
            <person name="Metz B."/>
            <person name="Misra M."/>
            <person name="Nevalainen H."/>
            <person name="Omann M."/>
            <person name="Packer N."/>
            <person name="Perrone G."/>
            <person name="Uresti-Rivera E.E."/>
            <person name="Salamov A."/>
            <person name="Schmoll M."/>
            <person name="Seiboth B."/>
            <person name="Shapiro H."/>
            <person name="Sukno S."/>
            <person name="Tamayo-Ramos J.A."/>
            <person name="Tisch D."/>
            <person name="Wiest A."/>
            <person name="Wilkinson H.H."/>
            <person name="Zhang M."/>
            <person name="Coutinho P.M."/>
            <person name="Kenerley C.M."/>
            <person name="Monte E."/>
            <person name="Baker S.E."/>
            <person name="Grigoriev I.V."/>
        </authorList>
    </citation>
    <scope>NUCLEOTIDE SEQUENCE [LARGE SCALE GENOMIC DNA]</scope>
    <source>
        <strain evidence="13">ATCC 20476 / IMI 206040</strain>
    </source>
</reference>